<evidence type="ECO:0000313" key="3">
    <source>
        <dbReference type="Proteomes" id="UP000323506"/>
    </source>
</evidence>
<dbReference type="AlphaFoldDB" id="A0A5D2B740"/>
<evidence type="ECO:0000313" key="2">
    <source>
        <dbReference type="EMBL" id="TYG51472.1"/>
    </source>
</evidence>
<evidence type="ECO:0000256" key="1">
    <source>
        <dbReference type="SAM" id="SignalP"/>
    </source>
</evidence>
<keyword evidence="1" id="KW-0732">Signal</keyword>
<feature type="signal peptide" evidence="1">
    <location>
        <begin position="1"/>
        <end position="24"/>
    </location>
</feature>
<dbReference type="Proteomes" id="UP000323506">
    <property type="component" value="Chromosome D10"/>
</dbReference>
<feature type="chain" id="PRO_5022684866" evidence="1">
    <location>
        <begin position="25"/>
        <end position="55"/>
    </location>
</feature>
<organism evidence="2 3">
    <name type="scientific">Gossypium darwinii</name>
    <name type="common">Darwin's cotton</name>
    <name type="synonym">Gossypium barbadense var. darwinii</name>
    <dbReference type="NCBI Taxonomy" id="34276"/>
    <lineage>
        <taxon>Eukaryota</taxon>
        <taxon>Viridiplantae</taxon>
        <taxon>Streptophyta</taxon>
        <taxon>Embryophyta</taxon>
        <taxon>Tracheophyta</taxon>
        <taxon>Spermatophyta</taxon>
        <taxon>Magnoliopsida</taxon>
        <taxon>eudicotyledons</taxon>
        <taxon>Gunneridae</taxon>
        <taxon>Pentapetalae</taxon>
        <taxon>rosids</taxon>
        <taxon>malvids</taxon>
        <taxon>Malvales</taxon>
        <taxon>Malvaceae</taxon>
        <taxon>Malvoideae</taxon>
        <taxon>Gossypium</taxon>
    </lineage>
</organism>
<keyword evidence="3" id="KW-1185">Reference proteome</keyword>
<reference evidence="2 3" key="1">
    <citation type="submission" date="2019-06" db="EMBL/GenBank/DDBJ databases">
        <title>WGS assembly of Gossypium darwinii.</title>
        <authorList>
            <person name="Chen Z.J."/>
            <person name="Sreedasyam A."/>
            <person name="Ando A."/>
            <person name="Song Q."/>
            <person name="De L."/>
            <person name="Hulse-Kemp A."/>
            <person name="Ding M."/>
            <person name="Ye W."/>
            <person name="Kirkbride R."/>
            <person name="Jenkins J."/>
            <person name="Plott C."/>
            <person name="Lovell J."/>
            <person name="Lin Y.-M."/>
            <person name="Vaughn R."/>
            <person name="Liu B."/>
            <person name="Li W."/>
            <person name="Simpson S."/>
            <person name="Scheffler B."/>
            <person name="Saski C."/>
            <person name="Grover C."/>
            <person name="Hu G."/>
            <person name="Conover J."/>
            <person name="Carlson J."/>
            <person name="Shu S."/>
            <person name="Boston L."/>
            <person name="Williams M."/>
            <person name="Peterson D."/>
            <person name="Mcgee K."/>
            <person name="Jones D."/>
            <person name="Wendel J."/>
            <person name="Stelly D."/>
            <person name="Grimwood J."/>
            <person name="Schmutz J."/>
        </authorList>
    </citation>
    <scope>NUCLEOTIDE SEQUENCE [LARGE SCALE GENOMIC DNA]</scope>
    <source>
        <strain evidence="2">1808015.09</strain>
    </source>
</reference>
<gene>
    <name evidence="2" type="ORF">ES288_D10G260300v1</name>
</gene>
<dbReference type="EMBL" id="CM017710">
    <property type="protein sequence ID" value="TYG51472.1"/>
    <property type="molecule type" value="Genomic_DNA"/>
</dbReference>
<protein>
    <submittedName>
        <fullName evidence="2">Uncharacterized protein</fullName>
    </submittedName>
</protein>
<accession>A0A5D2B740</accession>
<proteinExistence type="predicted"/>
<sequence>MVPITTIFFFFLDVFCFLYRPSISHNSLSATSVPGFNFVHPESSNFQVLLIGYSL</sequence>
<name>A0A5D2B740_GOSDA</name>